<protein>
    <recommendedName>
        <fullName evidence="6">Leucine-rich repeat-containing N-terminal plant-type domain-containing protein</fullName>
    </recommendedName>
</protein>
<dbReference type="InterPro" id="IPR051848">
    <property type="entry name" value="PGIP"/>
</dbReference>
<dbReference type="InterPro" id="IPR001611">
    <property type="entry name" value="Leu-rich_rpt"/>
</dbReference>
<comment type="subcellular location">
    <subcellularLocation>
        <location evidence="1">Cell envelope</location>
    </subcellularLocation>
</comment>
<keyword evidence="2" id="KW-0677">Repeat</keyword>
<name>A0A7S1VQE9_9STRA</name>
<dbReference type="AlphaFoldDB" id="A0A7S1VQE9"/>
<feature type="compositionally biased region" description="Polar residues" evidence="3">
    <location>
        <begin position="487"/>
        <end position="506"/>
    </location>
</feature>
<feature type="transmembrane region" description="Helical" evidence="4">
    <location>
        <begin position="422"/>
        <end position="444"/>
    </location>
</feature>
<evidence type="ECO:0000256" key="3">
    <source>
        <dbReference type="SAM" id="MobiDB-lite"/>
    </source>
</evidence>
<dbReference type="Pfam" id="PF13855">
    <property type="entry name" value="LRR_8"/>
    <property type="match status" value="1"/>
</dbReference>
<evidence type="ECO:0000313" key="5">
    <source>
        <dbReference type="EMBL" id="CAD9307797.1"/>
    </source>
</evidence>
<sequence length="546" mass="59735">MLSGAVPMEVLYLPKLSVFNVGQNSMSGPFPFFTSAALDYLDLNANSFYGTVPTDIAELYPNLVTLDLGNNTFASTLPSGLTKLVNLGKLNLEFNYFIGTIPSAMGDLIDLRELYMNDNNLLGLIPHSIAHSESRLTKVYLQHNQLSGSIPETLSEIPNLEDLFIDGNKLTGTVPLELCHKDLNQIHFHGVPFSDSRDRCQSIACPINSKSEFGVFPCIPCGHERFTPYLGRNGQCLVVHEKHILDTLYQDTNGPDWLGGVERWYNPNVPVCMYEGVECNNDGHVVNITLPAMELHGTIPSKLGRLKHLRRLDLSNNALYGEVPSDLRFSPLEELNLGGNRLEGPLPPLLCEAADINGNGQDGDYRCDVIVCSAGSWHPFGRAEPGTSCFPCHSDSGMLGSTTCAVQNLFSMGRNAVQETHVLYYATIVIFALGALAVFLFSIVTVRARRRNYNATAFKSMASDGDSFTDGYGNMREEELDVMSYNPPVSSAPLSTSSPPEMSVASTPIPEPSAISASTVTRRSRETSPTDDPDTQDLWLDVPKIA</sequence>
<dbReference type="InterPro" id="IPR032675">
    <property type="entry name" value="LRR_dom_sf"/>
</dbReference>
<proteinExistence type="predicted"/>
<dbReference type="FunFam" id="3.80.10.10:FF:000383">
    <property type="entry name" value="Leucine-rich repeat receptor protein kinase EMS1"/>
    <property type="match status" value="1"/>
</dbReference>
<evidence type="ECO:0008006" key="6">
    <source>
        <dbReference type="Google" id="ProtNLM"/>
    </source>
</evidence>
<dbReference type="EMBL" id="HBGK01048052">
    <property type="protein sequence ID" value="CAD9307797.1"/>
    <property type="molecule type" value="Transcribed_RNA"/>
</dbReference>
<keyword evidence="4" id="KW-0472">Membrane</keyword>
<gene>
    <name evidence="5" type="ORF">GOCE00092_LOCUS25213</name>
</gene>
<dbReference type="PANTHER" id="PTHR48059">
    <property type="entry name" value="POLYGALACTURONASE INHIBITOR 1"/>
    <property type="match status" value="1"/>
</dbReference>
<evidence type="ECO:0000256" key="4">
    <source>
        <dbReference type="SAM" id="Phobius"/>
    </source>
</evidence>
<evidence type="ECO:0000256" key="1">
    <source>
        <dbReference type="ARBA" id="ARBA00004196"/>
    </source>
</evidence>
<keyword evidence="4" id="KW-1133">Transmembrane helix</keyword>
<feature type="region of interest" description="Disordered" evidence="3">
    <location>
        <begin position="485"/>
        <end position="546"/>
    </location>
</feature>
<dbReference type="SUPFAM" id="SSF52058">
    <property type="entry name" value="L domain-like"/>
    <property type="match status" value="2"/>
</dbReference>
<dbReference type="Pfam" id="PF00560">
    <property type="entry name" value="LRR_1"/>
    <property type="match status" value="3"/>
</dbReference>
<keyword evidence="4" id="KW-0812">Transmembrane</keyword>
<dbReference type="PANTHER" id="PTHR48059:SF30">
    <property type="entry name" value="OS06G0587000 PROTEIN"/>
    <property type="match status" value="1"/>
</dbReference>
<organism evidence="5">
    <name type="scientific">Grammatophora oceanica</name>
    <dbReference type="NCBI Taxonomy" id="210454"/>
    <lineage>
        <taxon>Eukaryota</taxon>
        <taxon>Sar</taxon>
        <taxon>Stramenopiles</taxon>
        <taxon>Ochrophyta</taxon>
        <taxon>Bacillariophyta</taxon>
        <taxon>Fragilariophyceae</taxon>
        <taxon>Fragilariophycidae</taxon>
        <taxon>Rhabdonematales</taxon>
        <taxon>Grammatophoraceae</taxon>
        <taxon>Grammatophora</taxon>
    </lineage>
</organism>
<evidence type="ECO:0000256" key="2">
    <source>
        <dbReference type="ARBA" id="ARBA00022737"/>
    </source>
</evidence>
<reference evidence="5" key="1">
    <citation type="submission" date="2021-01" db="EMBL/GenBank/DDBJ databases">
        <authorList>
            <person name="Corre E."/>
            <person name="Pelletier E."/>
            <person name="Niang G."/>
            <person name="Scheremetjew M."/>
            <person name="Finn R."/>
            <person name="Kale V."/>
            <person name="Holt S."/>
            <person name="Cochrane G."/>
            <person name="Meng A."/>
            <person name="Brown T."/>
            <person name="Cohen L."/>
        </authorList>
    </citation>
    <scope>NUCLEOTIDE SEQUENCE</scope>
    <source>
        <strain evidence="5">CCMP 410</strain>
    </source>
</reference>
<dbReference type="Gene3D" id="3.80.10.10">
    <property type="entry name" value="Ribonuclease Inhibitor"/>
    <property type="match status" value="2"/>
</dbReference>
<accession>A0A7S1VQE9</accession>